<feature type="compositionally biased region" description="Polar residues" evidence="1">
    <location>
        <begin position="277"/>
        <end position="292"/>
    </location>
</feature>
<feature type="signal peptide" evidence="2">
    <location>
        <begin position="1"/>
        <end position="25"/>
    </location>
</feature>
<evidence type="ECO:0008006" key="5">
    <source>
        <dbReference type="Google" id="ProtNLM"/>
    </source>
</evidence>
<feature type="region of interest" description="Disordered" evidence="1">
    <location>
        <begin position="270"/>
        <end position="341"/>
    </location>
</feature>
<keyword evidence="4" id="KW-1185">Reference proteome</keyword>
<feature type="region of interest" description="Disordered" evidence="1">
    <location>
        <begin position="120"/>
        <end position="139"/>
    </location>
</feature>
<dbReference type="Proteomes" id="UP000826661">
    <property type="component" value="Chromosome IV"/>
</dbReference>
<gene>
    <name evidence="3" type="ORF">H0G86_007559</name>
</gene>
<dbReference type="AlphaFoldDB" id="A0A8G0LDQ5"/>
<reference evidence="3 4" key="1">
    <citation type="journal article" date="2021" name="BMC Genomics">
        <title>Telomere-to-telomere genome assembly of asparaginase-producing Trichoderma simmonsii.</title>
        <authorList>
            <person name="Chung D."/>
            <person name="Kwon Y.M."/>
            <person name="Yang Y."/>
        </authorList>
    </citation>
    <scope>NUCLEOTIDE SEQUENCE [LARGE SCALE GENOMIC DNA]</scope>
    <source>
        <strain evidence="3 4">GH-Sj1</strain>
    </source>
</reference>
<accession>A0A8G0LDQ5</accession>
<evidence type="ECO:0000313" key="3">
    <source>
        <dbReference type="EMBL" id="QYT00478.1"/>
    </source>
</evidence>
<feature type="chain" id="PRO_5034151178" description="Transmembrane protein" evidence="2">
    <location>
        <begin position="26"/>
        <end position="341"/>
    </location>
</feature>
<evidence type="ECO:0000256" key="1">
    <source>
        <dbReference type="SAM" id="MobiDB-lite"/>
    </source>
</evidence>
<proteinExistence type="predicted"/>
<dbReference type="EMBL" id="CP075867">
    <property type="protein sequence ID" value="QYT00478.1"/>
    <property type="molecule type" value="Genomic_DNA"/>
</dbReference>
<name>A0A8G0LDQ5_9HYPO</name>
<evidence type="ECO:0000313" key="4">
    <source>
        <dbReference type="Proteomes" id="UP000826661"/>
    </source>
</evidence>
<organism evidence="3 4">
    <name type="scientific">Trichoderma simmonsii</name>
    <dbReference type="NCBI Taxonomy" id="1491479"/>
    <lineage>
        <taxon>Eukaryota</taxon>
        <taxon>Fungi</taxon>
        <taxon>Dikarya</taxon>
        <taxon>Ascomycota</taxon>
        <taxon>Pezizomycotina</taxon>
        <taxon>Sordariomycetes</taxon>
        <taxon>Hypocreomycetidae</taxon>
        <taxon>Hypocreales</taxon>
        <taxon>Hypocreaceae</taxon>
        <taxon>Trichoderma</taxon>
    </lineage>
</organism>
<keyword evidence="2" id="KW-0732">Signal</keyword>
<protein>
    <recommendedName>
        <fullName evidence="5">Transmembrane protein</fullName>
    </recommendedName>
</protein>
<evidence type="ECO:0000256" key="2">
    <source>
        <dbReference type="SAM" id="SignalP"/>
    </source>
</evidence>
<sequence>MRRDTYLCFMMRCLQKLLFVAAVFSGKTLGDGTVTPTDSIERPTSFLDISSFSPTPSPHHALHLPHPAAYAPLPGFIPKPRPANEEFSSVPRLTTFITHTIPRETTTDSLSSLTATATSTSSAAPALEQSDTSPRASSRDLTKGEIVGLSIGVTVVVIIVVLYTMSIEQCVEDCPCCSPRYHPCWNLCCCLMLVPRAAWRTLTCQSRKKQAEPLESLRVDVEGETTLESVRDDVHSETTPVELDATNEFIGELSAPETRPYYSHPPLAVPVARGMDGSSTLSLHNPPSTSRQPAELPASVDEGASALPPPYEAVERETNGRRAVFSWAPSESTYRPEKRDS</sequence>